<evidence type="ECO:0000313" key="4">
    <source>
        <dbReference type="Proteomes" id="UP000255515"/>
    </source>
</evidence>
<evidence type="ECO:0000313" key="3">
    <source>
        <dbReference type="EMBL" id="SUV52599.1"/>
    </source>
</evidence>
<dbReference type="InterPro" id="IPR036938">
    <property type="entry name" value="PAP2/HPO_sf"/>
</dbReference>
<keyword evidence="1" id="KW-0472">Membrane</keyword>
<feature type="domain" description="Phosphatidic acid phosphatase type 2/haloperoxidase" evidence="2">
    <location>
        <begin position="60"/>
        <end position="174"/>
    </location>
</feature>
<dbReference type="SUPFAM" id="SSF48317">
    <property type="entry name" value="Acid phosphatase/Vanadium-dependent haloperoxidase"/>
    <property type="match status" value="1"/>
</dbReference>
<evidence type="ECO:0000259" key="2">
    <source>
        <dbReference type="SMART" id="SM00014"/>
    </source>
</evidence>
<dbReference type="AlphaFoldDB" id="A0A380ZV63"/>
<name>A0A380ZV63_9FLAO</name>
<dbReference type="Gene3D" id="1.20.144.10">
    <property type="entry name" value="Phosphatidic acid phosphatase type 2/haloperoxidase"/>
    <property type="match status" value="2"/>
</dbReference>
<accession>A0A380ZV63</accession>
<dbReference type="Pfam" id="PF01569">
    <property type="entry name" value="PAP2"/>
    <property type="match status" value="1"/>
</dbReference>
<reference evidence="3 4" key="1">
    <citation type="submission" date="2018-06" db="EMBL/GenBank/DDBJ databases">
        <authorList>
            <consortium name="Pathogen Informatics"/>
            <person name="Doyle S."/>
        </authorList>
    </citation>
    <scope>NUCLEOTIDE SEQUENCE [LARGE SCALE GENOMIC DNA]</scope>
    <source>
        <strain evidence="3 4">NCTC11661</strain>
    </source>
</reference>
<feature type="transmembrane region" description="Helical" evidence="1">
    <location>
        <begin position="26"/>
        <end position="47"/>
    </location>
</feature>
<dbReference type="Proteomes" id="UP000255515">
    <property type="component" value="Unassembled WGS sequence"/>
</dbReference>
<dbReference type="PANTHER" id="PTHR14969">
    <property type="entry name" value="SPHINGOSINE-1-PHOSPHATE PHOSPHOHYDROLASE"/>
    <property type="match status" value="1"/>
</dbReference>
<sequence>MEEIILQDKNALIFLNTLGSESFDSFWLTATKVWIWLPLFTTALYLLVKNYGWKKLLYFLIFIGLGIAVSDQLTNIFKTGIGRLRPCHDETLEGLIREVTCGGQFSFYSAHASNSFFIATFLTHFLKEKAKGFGVIIFLWASVFAYSRIYLGVHFPLDILTGAIMGFIIGKIFAYLTQKTFEKQAMNSSS</sequence>
<feature type="transmembrane region" description="Helical" evidence="1">
    <location>
        <begin position="159"/>
        <end position="176"/>
    </location>
</feature>
<organism evidence="3 4">
    <name type="scientific">Bergeyella zoohelcum</name>
    <dbReference type="NCBI Taxonomy" id="1015"/>
    <lineage>
        <taxon>Bacteria</taxon>
        <taxon>Pseudomonadati</taxon>
        <taxon>Bacteroidota</taxon>
        <taxon>Flavobacteriia</taxon>
        <taxon>Flavobacteriales</taxon>
        <taxon>Weeksellaceae</taxon>
        <taxon>Bergeyella</taxon>
    </lineage>
</organism>
<evidence type="ECO:0000256" key="1">
    <source>
        <dbReference type="SAM" id="Phobius"/>
    </source>
</evidence>
<dbReference type="RefSeq" id="WP_002663525.1">
    <property type="nucleotide sequence ID" value="NZ_UFTJ01000003.1"/>
</dbReference>
<dbReference type="InterPro" id="IPR000326">
    <property type="entry name" value="PAP2/HPO"/>
</dbReference>
<protein>
    <submittedName>
        <fullName evidence="3">Undecaprenyl pyrophosphate phosphatase</fullName>
    </submittedName>
</protein>
<keyword evidence="1" id="KW-0812">Transmembrane</keyword>
<gene>
    <name evidence="3" type="ORF">NCTC11661_01739</name>
</gene>
<dbReference type="SMART" id="SM00014">
    <property type="entry name" value="acidPPc"/>
    <property type="match status" value="1"/>
</dbReference>
<feature type="transmembrane region" description="Helical" evidence="1">
    <location>
        <begin position="56"/>
        <end position="77"/>
    </location>
</feature>
<keyword evidence="1" id="KW-1133">Transmembrane helix</keyword>
<proteinExistence type="predicted"/>
<dbReference type="PANTHER" id="PTHR14969:SF13">
    <property type="entry name" value="AT30094P"/>
    <property type="match status" value="1"/>
</dbReference>
<dbReference type="EMBL" id="UFTJ01000003">
    <property type="protein sequence ID" value="SUV52599.1"/>
    <property type="molecule type" value="Genomic_DNA"/>
</dbReference>
<feature type="transmembrane region" description="Helical" evidence="1">
    <location>
        <begin position="105"/>
        <end position="126"/>
    </location>
</feature>
<feature type="transmembrane region" description="Helical" evidence="1">
    <location>
        <begin position="133"/>
        <end position="153"/>
    </location>
</feature>